<comment type="caution">
    <text evidence="1">The sequence shown here is derived from an EMBL/GenBank/DDBJ whole genome shotgun (WGS) entry which is preliminary data.</text>
</comment>
<protein>
    <recommendedName>
        <fullName evidence="2">Peptidase C39-like domain-containing protein</fullName>
    </recommendedName>
</protein>
<gene>
    <name evidence="1" type="ORF">LCGC14_2831980</name>
</gene>
<dbReference type="EMBL" id="LAZR01053958">
    <property type="protein sequence ID" value="KKK79591.1"/>
    <property type="molecule type" value="Genomic_DNA"/>
</dbReference>
<sequence>MSVENISVCFSLEDAQRACDAWGANCGPGAIAAIVGLTLDELRSHMGDFETKGYTNPTLMWSILNDLGVRWRLVKPARIWPIYGLARVQWEGPWTAPSVPMRARYRHTHWVGASCLPDVEARVFDINCICVGGWVSDSEWTAQVVPWLLRQCEPKASGRWHLTHVVEVERDMVRRRIDDFEAAAGMLAGVSADAR</sequence>
<dbReference type="AlphaFoldDB" id="A0A0F9B4R5"/>
<proteinExistence type="predicted"/>
<evidence type="ECO:0008006" key="2">
    <source>
        <dbReference type="Google" id="ProtNLM"/>
    </source>
</evidence>
<accession>A0A0F9B4R5</accession>
<evidence type="ECO:0000313" key="1">
    <source>
        <dbReference type="EMBL" id="KKK79591.1"/>
    </source>
</evidence>
<organism evidence="1">
    <name type="scientific">marine sediment metagenome</name>
    <dbReference type="NCBI Taxonomy" id="412755"/>
    <lineage>
        <taxon>unclassified sequences</taxon>
        <taxon>metagenomes</taxon>
        <taxon>ecological metagenomes</taxon>
    </lineage>
</organism>
<reference evidence="1" key="1">
    <citation type="journal article" date="2015" name="Nature">
        <title>Complex archaea that bridge the gap between prokaryotes and eukaryotes.</title>
        <authorList>
            <person name="Spang A."/>
            <person name="Saw J.H."/>
            <person name="Jorgensen S.L."/>
            <person name="Zaremba-Niedzwiedzka K."/>
            <person name="Martijn J."/>
            <person name="Lind A.E."/>
            <person name="van Eijk R."/>
            <person name="Schleper C."/>
            <person name="Guy L."/>
            <person name="Ettema T.J."/>
        </authorList>
    </citation>
    <scope>NUCLEOTIDE SEQUENCE</scope>
</reference>
<name>A0A0F9B4R5_9ZZZZ</name>